<evidence type="ECO:0000313" key="9">
    <source>
        <dbReference type="Proteomes" id="UP001208570"/>
    </source>
</evidence>
<feature type="transmembrane region" description="Helical" evidence="7">
    <location>
        <begin position="107"/>
        <end position="133"/>
    </location>
</feature>
<evidence type="ECO:0000256" key="6">
    <source>
        <dbReference type="SAM" id="MobiDB-lite"/>
    </source>
</evidence>
<evidence type="ECO:0000256" key="4">
    <source>
        <dbReference type="ARBA" id="ARBA00022989"/>
    </source>
</evidence>
<gene>
    <name evidence="8" type="ORF">LSH36_191g00009</name>
</gene>
<keyword evidence="4 7" id="KW-1133">Transmembrane helix</keyword>
<evidence type="ECO:0008006" key="10">
    <source>
        <dbReference type="Google" id="ProtNLM"/>
    </source>
</evidence>
<organism evidence="8 9">
    <name type="scientific">Paralvinella palmiformis</name>
    <dbReference type="NCBI Taxonomy" id="53620"/>
    <lineage>
        <taxon>Eukaryota</taxon>
        <taxon>Metazoa</taxon>
        <taxon>Spiralia</taxon>
        <taxon>Lophotrochozoa</taxon>
        <taxon>Annelida</taxon>
        <taxon>Polychaeta</taxon>
        <taxon>Sedentaria</taxon>
        <taxon>Canalipalpata</taxon>
        <taxon>Terebellida</taxon>
        <taxon>Terebelliformia</taxon>
        <taxon>Alvinellidae</taxon>
        <taxon>Paralvinella</taxon>
    </lineage>
</organism>
<feature type="region of interest" description="Disordered" evidence="6">
    <location>
        <begin position="1"/>
        <end position="22"/>
    </location>
</feature>
<dbReference type="Proteomes" id="UP001208570">
    <property type="component" value="Unassembled WGS sequence"/>
</dbReference>
<protein>
    <recommendedName>
        <fullName evidence="10">Transmembrane protein 33</fullName>
    </recommendedName>
</protein>
<comment type="caution">
    <text evidence="8">The sequence shown here is derived from an EMBL/GenBank/DDBJ whole genome shotgun (WGS) entry which is preliminary data.</text>
</comment>
<keyword evidence="5 7" id="KW-0472">Membrane</keyword>
<accession>A0AAD9JQP5</accession>
<evidence type="ECO:0000256" key="3">
    <source>
        <dbReference type="ARBA" id="ARBA00022692"/>
    </source>
</evidence>
<proteinExistence type="inferred from homology"/>
<comment type="subcellular location">
    <subcellularLocation>
        <location evidence="1">Membrane</location>
        <topology evidence="1">Multi-pass membrane protein</topology>
    </subcellularLocation>
</comment>
<reference evidence="8" key="1">
    <citation type="journal article" date="2023" name="Mol. Biol. Evol.">
        <title>Third-Generation Sequencing Reveals the Adaptive Role of the Epigenome in Three Deep-Sea Polychaetes.</title>
        <authorList>
            <person name="Perez M."/>
            <person name="Aroh O."/>
            <person name="Sun Y."/>
            <person name="Lan Y."/>
            <person name="Juniper S.K."/>
            <person name="Young C.R."/>
            <person name="Angers B."/>
            <person name="Qian P.Y."/>
        </authorList>
    </citation>
    <scope>NUCLEOTIDE SEQUENCE</scope>
    <source>
        <strain evidence="8">P08H-3</strain>
    </source>
</reference>
<evidence type="ECO:0000256" key="7">
    <source>
        <dbReference type="SAM" id="Phobius"/>
    </source>
</evidence>
<feature type="transmembrane region" description="Helical" evidence="7">
    <location>
        <begin position="39"/>
        <end position="60"/>
    </location>
</feature>
<comment type="similarity">
    <text evidence="2">Belongs to the PER33/POM33 family.</text>
</comment>
<dbReference type="PANTHER" id="PTHR12703:SF4">
    <property type="entry name" value="TRANSMEMBRANE PROTEIN 33"/>
    <property type="match status" value="1"/>
</dbReference>
<dbReference type="InterPro" id="IPR005344">
    <property type="entry name" value="TMEM33/Pom33"/>
</dbReference>
<keyword evidence="3 7" id="KW-0812">Transmembrane</keyword>
<feature type="compositionally biased region" description="Polar residues" evidence="6">
    <location>
        <begin position="1"/>
        <end position="12"/>
    </location>
</feature>
<dbReference type="GO" id="GO:0005783">
    <property type="term" value="C:endoplasmic reticulum"/>
    <property type="evidence" value="ECO:0007669"/>
    <property type="project" value="TreeGrafter"/>
</dbReference>
<evidence type="ECO:0000256" key="2">
    <source>
        <dbReference type="ARBA" id="ARBA00007322"/>
    </source>
</evidence>
<evidence type="ECO:0000313" key="8">
    <source>
        <dbReference type="EMBL" id="KAK2157437.1"/>
    </source>
</evidence>
<dbReference type="PANTHER" id="PTHR12703">
    <property type="entry name" value="TRANSMEMBRANE PROTEIN 33"/>
    <property type="match status" value="1"/>
</dbReference>
<feature type="transmembrane region" description="Helical" evidence="7">
    <location>
        <begin position="177"/>
        <end position="201"/>
    </location>
</feature>
<dbReference type="GO" id="GO:0071786">
    <property type="term" value="P:endoplasmic reticulum tubular network organization"/>
    <property type="evidence" value="ECO:0007669"/>
    <property type="project" value="TreeGrafter"/>
</dbReference>
<evidence type="ECO:0000256" key="5">
    <source>
        <dbReference type="ARBA" id="ARBA00023136"/>
    </source>
</evidence>
<evidence type="ECO:0000256" key="1">
    <source>
        <dbReference type="ARBA" id="ARBA00004141"/>
    </source>
</evidence>
<dbReference type="Pfam" id="PF03661">
    <property type="entry name" value="TMEM33_Pom33"/>
    <property type="match status" value="1"/>
</dbReference>
<dbReference type="AlphaFoldDB" id="A0AAD9JQP5"/>
<dbReference type="InterPro" id="IPR051645">
    <property type="entry name" value="PER33/POM33_regulator"/>
</dbReference>
<dbReference type="EMBL" id="JAODUP010000191">
    <property type="protein sequence ID" value="KAK2157437.1"/>
    <property type="molecule type" value="Genomic_DNA"/>
</dbReference>
<dbReference type="GO" id="GO:0061024">
    <property type="term" value="P:membrane organization"/>
    <property type="evidence" value="ECO:0007669"/>
    <property type="project" value="TreeGrafter"/>
</dbReference>
<sequence length="261" mass="29580">MDGNSGDQSTPEANAGARPTQEGTVQRIIGHMSGNKIEAALWITRIMTMFFVLNFFLPVFSASQSSYQKAVLSNAATSALRLHQRLPNFQMNREFFGRLLLEDSAHYLFYSLIFVSSYPVTMVLVPIFLFAVLHAQKYTQQILNVVGPNSLGVVRRMLAKLDSNQVGILRFIACTEIFLMPAILFMMFTGHASIFLPFIYYRFLTLRYSSRRNPYCRQLFSELRVAMENICSSPSCPAFVRNIVYKVIAFISRLAPQIPTA</sequence>
<name>A0AAD9JQP5_9ANNE</name>
<keyword evidence="9" id="KW-1185">Reference proteome</keyword>
<dbReference type="GO" id="GO:0016020">
    <property type="term" value="C:membrane"/>
    <property type="evidence" value="ECO:0007669"/>
    <property type="project" value="UniProtKB-SubCell"/>
</dbReference>